<dbReference type="InterPro" id="IPR029063">
    <property type="entry name" value="SAM-dependent_MTases_sf"/>
</dbReference>
<accession>G7E9M3</accession>
<dbReference type="AlphaFoldDB" id="G7E9M3"/>
<organism evidence="6 7">
    <name type="scientific">Mixia osmundae (strain CBS 9802 / IAM 14324 / JCM 22182 / KY 12970)</name>
    <dbReference type="NCBI Taxonomy" id="764103"/>
    <lineage>
        <taxon>Eukaryota</taxon>
        <taxon>Fungi</taxon>
        <taxon>Dikarya</taxon>
        <taxon>Basidiomycota</taxon>
        <taxon>Pucciniomycotina</taxon>
        <taxon>Mixiomycetes</taxon>
        <taxon>Mixiales</taxon>
        <taxon>Mixiaceae</taxon>
        <taxon>Mixia</taxon>
    </lineage>
</organism>
<comment type="similarity">
    <text evidence="4">Belongs to the class I-like SAM-binding methyltransferase superfamily.</text>
</comment>
<keyword evidence="5" id="KW-0472">Membrane</keyword>
<proteinExistence type="inferred from homology"/>
<dbReference type="OMA" id="CIRRFNH"/>
<evidence type="ECO:0000256" key="4">
    <source>
        <dbReference type="ARBA" id="ARBA00038314"/>
    </source>
</evidence>
<evidence type="ECO:0000313" key="6">
    <source>
        <dbReference type="EMBL" id="GAA99342.1"/>
    </source>
</evidence>
<feature type="transmembrane region" description="Helical" evidence="5">
    <location>
        <begin position="187"/>
        <end position="210"/>
    </location>
</feature>
<comment type="caution">
    <text evidence="6">The sequence shown here is derived from an EMBL/GenBank/DDBJ whole genome shotgun (WGS) entry which is preliminary data.</text>
</comment>
<comment type="pathway">
    <text evidence="1">Secondary metabolite biosynthesis.</text>
</comment>
<sequence>MTEVAKHLKSFGRVDTPSYFGKELDPQIYETLSKEEHAFLVEATGLQADELRTFVLERQAQAYALYHYPCIRSLAFASPSLGLKAFRHPAYAHLLEQFKQDDKAVLLDVGCFFGSELRKAAIDGIPASRMIGTDLEQGFLDIGKEMYKHTDKQRGSPRFLAGDFFDDRFFDTSTSSSMNEDLNMDGLYSLAPLTGLVTTIFSSSFFHLFARDKQRLIAQRMIRLLKAASGSLVFGSHVGGFGGPGLFERTDPNLREEEIHRDRIWPKGGFESMWHEELRAAHGDDVRADVQVQYFSLKGSVIWQTHDDAWLMAYTVRLL</sequence>
<evidence type="ECO:0000256" key="5">
    <source>
        <dbReference type="SAM" id="Phobius"/>
    </source>
</evidence>
<reference evidence="6 7" key="2">
    <citation type="journal article" date="2012" name="Open Biol.">
        <title>Characteristics of nucleosomes and linker DNA regions on the genome of the basidiomycete Mixia osmundae revealed by mono- and dinucleosome mapping.</title>
        <authorList>
            <person name="Nishida H."/>
            <person name="Kondo S."/>
            <person name="Matsumoto T."/>
            <person name="Suzuki Y."/>
            <person name="Yoshikawa H."/>
            <person name="Taylor T.D."/>
            <person name="Sugiyama J."/>
        </authorList>
    </citation>
    <scope>NUCLEOTIDE SEQUENCE [LARGE SCALE GENOMIC DNA]</scope>
    <source>
        <strain evidence="7">CBS 9802 / IAM 14324 / JCM 22182 / KY 12970</strain>
    </source>
</reference>
<dbReference type="PANTHER" id="PTHR35897:SF1">
    <property type="entry name" value="METHYLTRANSFERASE AUSD"/>
    <property type="match status" value="1"/>
</dbReference>
<keyword evidence="3" id="KW-0949">S-adenosyl-L-methionine</keyword>
<keyword evidence="5" id="KW-1133">Transmembrane helix</keyword>
<evidence type="ECO:0000256" key="1">
    <source>
        <dbReference type="ARBA" id="ARBA00005179"/>
    </source>
</evidence>
<evidence type="ECO:0000313" key="7">
    <source>
        <dbReference type="Proteomes" id="UP000009131"/>
    </source>
</evidence>
<dbReference type="SUPFAM" id="SSF53335">
    <property type="entry name" value="S-adenosyl-L-methionine-dependent methyltransferases"/>
    <property type="match status" value="1"/>
</dbReference>
<name>G7E9M3_MIXOS</name>
<dbReference type="EMBL" id="BABT02000220">
    <property type="protein sequence ID" value="GAA99342.1"/>
    <property type="molecule type" value="Genomic_DNA"/>
</dbReference>
<evidence type="ECO:0008006" key="8">
    <source>
        <dbReference type="Google" id="ProtNLM"/>
    </source>
</evidence>
<evidence type="ECO:0000256" key="2">
    <source>
        <dbReference type="ARBA" id="ARBA00022679"/>
    </source>
</evidence>
<keyword evidence="5" id="KW-0812">Transmembrane</keyword>
<gene>
    <name evidence="6" type="primary">Mo06037</name>
    <name evidence="6" type="ORF">E5Q_06037</name>
</gene>
<evidence type="ECO:0000256" key="3">
    <source>
        <dbReference type="ARBA" id="ARBA00022691"/>
    </source>
</evidence>
<dbReference type="InParanoid" id="G7E9M3"/>
<dbReference type="HOGENOM" id="CLU_051542_1_1_1"/>
<dbReference type="RefSeq" id="XP_014568579.1">
    <property type="nucleotide sequence ID" value="XM_014713093.1"/>
</dbReference>
<keyword evidence="7" id="KW-1185">Reference proteome</keyword>
<dbReference type="Proteomes" id="UP000009131">
    <property type="component" value="Unassembled WGS sequence"/>
</dbReference>
<dbReference type="OrthoDB" id="2094832at2759"/>
<dbReference type="GO" id="GO:0016740">
    <property type="term" value="F:transferase activity"/>
    <property type="evidence" value="ECO:0007669"/>
    <property type="project" value="UniProtKB-KW"/>
</dbReference>
<dbReference type="PANTHER" id="PTHR35897">
    <property type="entry name" value="METHYLTRANSFERASE AUSD"/>
    <property type="match status" value="1"/>
</dbReference>
<keyword evidence="2" id="KW-0808">Transferase</keyword>
<dbReference type="Gene3D" id="3.40.50.150">
    <property type="entry name" value="Vaccinia Virus protein VP39"/>
    <property type="match status" value="1"/>
</dbReference>
<dbReference type="eggNOG" id="ENOG502S21N">
    <property type="taxonomic scope" value="Eukaryota"/>
</dbReference>
<protein>
    <recommendedName>
        <fullName evidence="8">Methyltransferase domain-containing protein</fullName>
    </recommendedName>
</protein>
<dbReference type="InterPro" id="IPR051654">
    <property type="entry name" value="Meroterpenoid_MTases"/>
</dbReference>
<dbReference type="STRING" id="764103.G7E9M3"/>
<reference evidence="6 7" key="1">
    <citation type="journal article" date="2011" name="J. Gen. Appl. Microbiol.">
        <title>Draft genome sequencing of the enigmatic basidiomycete Mixia osmundae.</title>
        <authorList>
            <person name="Nishida H."/>
            <person name="Nagatsuka Y."/>
            <person name="Sugiyama J."/>
        </authorList>
    </citation>
    <scope>NUCLEOTIDE SEQUENCE [LARGE SCALE GENOMIC DNA]</scope>
    <source>
        <strain evidence="7">CBS 9802 / IAM 14324 / JCM 22182 / KY 12970</strain>
    </source>
</reference>